<organism evidence="2 3">
    <name type="scientific">Streptomyces griseochromogenes</name>
    <dbReference type="NCBI Taxonomy" id="68214"/>
    <lineage>
        <taxon>Bacteria</taxon>
        <taxon>Bacillati</taxon>
        <taxon>Actinomycetota</taxon>
        <taxon>Actinomycetes</taxon>
        <taxon>Kitasatosporales</taxon>
        <taxon>Streptomycetaceae</taxon>
        <taxon>Streptomyces</taxon>
    </lineage>
</organism>
<sequence>MAVPQRRVRSDRLRGRDRLVAEVVRAMSRRASGDAGEPGVWLLTGMGGSGKTAVALEAAHRLTAAVTHTWWVSGQDGESLSGALRAVAFAAGAAPSDFYGAHPADVLWRHLEALTVPWLVVLDNIDEPAVLAAAPSRTAEGTGWLREPAHPRGTVLVTSRESRPERWGHWVRIESVDPLSSKDGALVLRDLAWRAADPAQAEQLADDLGGLPLALDLAGSYLARALDDPWPSPQMPATFGAYRRSLDTNLAEMTSDADLDLGPADRLRRAIPSTYELSLDLLHRQGVDLARPLLRLLSAFGPAPIPYQELLDAELLAASELFPRATLPRLKQALGGLAGLKLITIEPTAGASEDSDAGAPTLTIHPMVRAASRDNADFTAHAPTMLRLVTALLQRFTAPLEAGNPAHWPRWGSIAAHATAAPLLLSAAESDGVADADLVLAATEPALNAARSHVYAGMFTEATSELKAIDKVRARLLGKKSPDTVVVGLNLAWALRDGGYLNESDRLYLRLADAAESLEPGHRHRQSVRAGWARTLAQLGQYEAAEVQLTEALALRLRDPQTNQRRVLHLRADLARLAHSQGRHEEAVGQLREVRLQIMELARPGDPDVLGVGLSLVGALRDAGRSEEAEALAEDVVAEHRRFLAPDHPDLLLARHEQARILRDHAQGRESLEWVRDEFSDVWRTSERRLGKDHPNTIAARHELATAWHLLGHPRCAAEHFQAAMDAGTQRLGEHHPNVVLCARNLARVRAELGETAVDSEVGAAAMDNSWQIQEPLRSKSPDPTSLTSAAAPSAEHDHVDASALARWLDRFVRADRTVAGVDGGGGGGYSSGSYGMSSEPVSGRFWTYRPPSREDAEPDLFEREVHPVRLGNAAVHALATGDEDRPLIRRLRDQQLAARVLWLRELVGRAETVMAGHPGMLPAVGEVRALLVRADRADSRVVAEVLLDPSVGRWMSRTLRALNDRLVNLPSDDLAHLQCVAAAAAVRAGLAFDLWLPLRDGFALLPTVGAADLRAGQGSEALLHVREWDTYIARGTRHVPLHGCDHSVPRLWHPVHRVQTAPEAGRFDFVLDDLDPYRVPGALLPPSPSHPAEAATWESLIHDAGSLLSRITLQRADALGGALTALTPRPKEPGGVVSSVSSSDAFGGIVVSEPPDGVELAASLVHEFQHLKLHALLDSVPLHDESDEPSGEAFYAPWRDEPRPLPGLFQGVFAFFGVVDYWRRLTLTAEGDTLRRAQFQLVHWRTQTLEAYAALCSSPRLTGTGRDFVRLMGDTTAAWTEHPAVPEDVLVLAEEAVVAHRTRWRLHHLRPDAPAVAELADAWTSGTRHASPWSMPLALCPDPAAPPSNAYAALLCRVATAPAGPGLQINEVDPSDFARLLGSPDEACRLAVEQVTGGSEPHETWVRLGLALRRQRAPQSAENLGTDAAALALTHRPELIRAVHGQVAELTGAAPDPVALATWIGAKASVPDFPDLPKMDAAFTFRT</sequence>
<feature type="compositionally biased region" description="Low complexity" evidence="1">
    <location>
        <begin position="782"/>
        <end position="794"/>
    </location>
</feature>
<dbReference type="SUPFAM" id="SSF52540">
    <property type="entry name" value="P-loop containing nucleoside triphosphate hydrolases"/>
    <property type="match status" value="1"/>
</dbReference>
<dbReference type="PANTHER" id="PTHR46082">
    <property type="entry name" value="ATP/GTP-BINDING PROTEIN-RELATED"/>
    <property type="match status" value="1"/>
</dbReference>
<evidence type="ECO:0000313" key="2">
    <source>
        <dbReference type="EMBL" id="MBP2056398.1"/>
    </source>
</evidence>
<dbReference type="PANTHER" id="PTHR46082:SF6">
    <property type="entry name" value="AAA+ ATPASE DOMAIN-CONTAINING PROTEIN-RELATED"/>
    <property type="match status" value="1"/>
</dbReference>
<comment type="caution">
    <text evidence="2">The sequence shown here is derived from an EMBL/GenBank/DDBJ whole genome shotgun (WGS) entry which is preliminary data.</text>
</comment>
<feature type="region of interest" description="Disordered" evidence="1">
    <location>
        <begin position="776"/>
        <end position="795"/>
    </location>
</feature>
<gene>
    <name evidence="2" type="ORF">J2Z21_009416</name>
</gene>
<dbReference type="InterPro" id="IPR027417">
    <property type="entry name" value="P-loop_NTPase"/>
</dbReference>
<dbReference type="Pfam" id="PF13374">
    <property type="entry name" value="TPR_10"/>
    <property type="match status" value="1"/>
</dbReference>
<evidence type="ECO:0000256" key="1">
    <source>
        <dbReference type="SAM" id="MobiDB-lite"/>
    </source>
</evidence>
<accession>A0ABS4M9S8</accession>
<dbReference type="Proteomes" id="UP001519309">
    <property type="component" value="Unassembled WGS sequence"/>
</dbReference>
<proteinExistence type="predicted"/>
<dbReference type="EMBL" id="JAGGLP010000045">
    <property type="protein sequence ID" value="MBP2056398.1"/>
    <property type="molecule type" value="Genomic_DNA"/>
</dbReference>
<dbReference type="Gene3D" id="3.40.50.300">
    <property type="entry name" value="P-loop containing nucleotide triphosphate hydrolases"/>
    <property type="match status" value="1"/>
</dbReference>
<evidence type="ECO:0000313" key="3">
    <source>
        <dbReference type="Proteomes" id="UP001519309"/>
    </source>
</evidence>
<dbReference type="InterPro" id="IPR011990">
    <property type="entry name" value="TPR-like_helical_dom_sf"/>
</dbReference>
<dbReference type="NCBIfam" id="TIGR04267">
    <property type="entry name" value="mod_HExxH"/>
    <property type="match status" value="1"/>
</dbReference>
<protein>
    <submittedName>
        <fullName evidence="2">HEXXH motif-containing protein</fullName>
    </submittedName>
</protein>
<reference evidence="2 3" key="1">
    <citation type="submission" date="2021-03" db="EMBL/GenBank/DDBJ databases">
        <title>Genomic Encyclopedia of Type Strains, Phase IV (KMG-IV): sequencing the most valuable type-strain genomes for metagenomic binning, comparative biology and taxonomic classification.</title>
        <authorList>
            <person name="Goeker M."/>
        </authorList>
    </citation>
    <scope>NUCLEOTIDE SEQUENCE [LARGE SCALE GENOMIC DNA]</scope>
    <source>
        <strain evidence="2 3">DSM 40499</strain>
    </source>
</reference>
<dbReference type="PRINTS" id="PR00364">
    <property type="entry name" value="DISEASERSIST"/>
</dbReference>
<keyword evidence="3" id="KW-1185">Reference proteome</keyword>
<dbReference type="Gene3D" id="1.25.40.10">
    <property type="entry name" value="Tetratricopeptide repeat domain"/>
    <property type="match status" value="2"/>
</dbReference>
<dbReference type="InterPro" id="IPR026337">
    <property type="entry name" value="AKG_HExxH"/>
</dbReference>
<name>A0ABS4M9S8_9ACTN</name>
<dbReference type="SUPFAM" id="SSF48452">
    <property type="entry name" value="TPR-like"/>
    <property type="match status" value="2"/>
</dbReference>
<dbReference type="InterPro" id="IPR053137">
    <property type="entry name" value="NLR-like"/>
</dbReference>